<dbReference type="InterPro" id="IPR036397">
    <property type="entry name" value="RNaseH_sf"/>
</dbReference>
<dbReference type="PROSITE" id="PS51193">
    <property type="entry name" value="HELICASE_ATP_BIND_2"/>
    <property type="match status" value="1"/>
</dbReference>
<evidence type="ECO:0000256" key="3">
    <source>
        <dbReference type="ARBA" id="ARBA00022705"/>
    </source>
</evidence>
<dbReference type="GO" id="GO:0003677">
    <property type="term" value="F:DNA binding"/>
    <property type="evidence" value="ECO:0007669"/>
    <property type="project" value="InterPro"/>
</dbReference>
<keyword evidence="5" id="KW-0547">Nucleotide-binding</keyword>
<dbReference type="STRING" id="907931.GCA_000165675_00819"/>
<dbReference type="FunFam" id="3.30.420.10:FF:000045">
    <property type="entry name" value="3'-5' exonuclease DinG"/>
    <property type="match status" value="1"/>
</dbReference>
<dbReference type="SUPFAM" id="SSF53098">
    <property type="entry name" value="Ribonuclease H-like"/>
    <property type="match status" value="1"/>
</dbReference>
<protein>
    <recommendedName>
        <fullName evidence="10">DNA polymerase III polC-type</fullName>
    </recommendedName>
</protein>
<proteinExistence type="predicted"/>
<evidence type="ECO:0000313" key="12">
    <source>
        <dbReference type="EMBL" id="TDG68195.1"/>
    </source>
</evidence>
<keyword evidence="9" id="KW-0239">DNA-directed DNA polymerase</keyword>
<keyword evidence="2" id="KW-0548">Nucleotidyltransferase</keyword>
<evidence type="ECO:0000256" key="5">
    <source>
        <dbReference type="ARBA" id="ARBA00022741"/>
    </source>
</evidence>
<dbReference type="InterPro" id="IPR027417">
    <property type="entry name" value="P-loop_NTPase"/>
</dbReference>
<evidence type="ECO:0000256" key="4">
    <source>
        <dbReference type="ARBA" id="ARBA00022722"/>
    </source>
</evidence>
<dbReference type="InterPro" id="IPR012337">
    <property type="entry name" value="RNaseH-like_sf"/>
</dbReference>
<evidence type="ECO:0000256" key="6">
    <source>
        <dbReference type="ARBA" id="ARBA00022801"/>
    </source>
</evidence>
<gene>
    <name evidence="12" type="ORF">C5L23_000501</name>
</gene>
<accession>A0A4R5N8G3</accession>
<name>A0A4R5N8G3_9LACO</name>
<dbReference type="GO" id="GO:0005829">
    <property type="term" value="C:cytosol"/>
    <property type="evidence" value="ECO:0007669"/>
    <property type="project" value="TreeGrafter"/>
</dbReference>
<dbReference type="InterPro" id="IPR006054">
    <property type="entry name" value="DnaQ"/>
</dbReference>
<keyword evidence="7" id="KW-0269">Exonuclease</keyword>
<dbReference type="Proteomes" id="UP000295681">
    <property type="component" value="Unassembled WGS sequence"/>
</dbReference>
<sequence>MMNANDSFVVVDLETTGQSVDRGGRIIQIGMTFIKKRKIVDHFETFVNPGQLIDRQIQQLTHISQNEVQHAPYFEEIAPVIHTLLKDSVIIAHNVNFDYPYLNEEFERAGLSPLDIPAIDTVMLSQILLPTAPGYRLVDLTQYLDIKLSNAHRANEDAHATAELFLSLWRLAEQLPAQTLQQLQQGQWQLLRQTQAFLQLVRPKRTHHQFTIFNEKIALRQTFLSNQKSPNNASLTLPQVKQHMSFKPAQDKLVRHVSEFIDKKHHGVLTINTPPKSGKTVGYLIPVLLNALKKQTVLLTDDVSLQQQQMQLIHQYCRFFKLPIRASILYEPNCYIDLEKYSQLLTDDQYPAQVQLLKARILVWLTQTKTGLLQEIKIGASNVSWLSELKGHEQTYFFKRAQQNAQVSQIVIMNFEAYFALSQQLLVAKQHEIWPIVVMETPSRFRKDLNYYFHVAIPLTQLKHQLRALVLEEMKGMTHRQRLLMKQIISETLHIIKQIKQNGTANSNLKRAHKLFGILIKLRDLLVYSHNDVPQFLLLVDHQLLRSERLLAQRYLVSQDTHQLDNGDRQVTLNFDIDDVAFYQSQFLTAIDKLLIVSEFLPVDVSELLMAVPKTHTFKREFIRDNTTKVNLVALGDFSFLQHLEALVQTKVGPILVILPDKVRVNHWYQKIRYGLETDYGIVAEGVTGSFNKIHRQTQPNQLEIILVTDQIFDHLWQREQSVPKIVVVPEKTVWQPASRLELLLGKMQRNNTNVLVTQLNAMQRHRFKKKIDIKKFDQKPEILTQKYLEMMKEY</sequence>
<dbReference type="CDD" id="cd06127">
    <property type="entry name" value="DEDDh"/>
    <property type="match status" value="1"/>
</dbReference>
<dbReference type="Gene3D" id="3.30.420.10">
    <property type="entry name" value="Ribonuclease H-like superfamily/Ribonuclease H"/>
    <property type="match status" value="1"/>
</dbReference>
<dbReference type="PANTHER" id="PTHR30231">
    <property type="entry name" value="DNA POLYMERASE III SUBUNIT EPSILON"/>
    <property type="match status" value="1"/>
</dbReference>
<evidence type="ECO:0000313" key="13">
    <source>
        <dbReference type="Proteomes" id="UP000295681"/>
    </source>
</evidence>
<keyword evidence="13" id="KW-1185">Reference proteome</keyword>
<evidence type="ECO:0000256" key="7">
    <source>
        <dbReference type="ARBA" id="ARBA00022839"/>
    </source>
</evidence>
<dbReference type="GO" id="GO:0045004">
    <property type="term" value="P:DNA replication proofreading"/>
    <property type="evidence" value="ECO:0007669"/>
    <property type="project" value="TreeGrafter"/>
</dbReference>
<comment type="caution">
    <text evidence="12">The sequence shown here is derived from an EMBL/GenBank/DDBJ whole genome shotgun (WGS) entry which is preliminary data.</text>
</comment>
<organism evidence="12 13">
    <name type="scientific">Leuconostoc fallax</name>
    <dbReference type="NCBI Taxonomy" id="1251"/>
    <lineage>
        <taxon>Bacteria</taxon>
        <taxon>Bacillati</taxon>
        <taxon>Bacillota</taxon>
        <taxon>Bacilli</taxon>
        <taxon>Lactobacillales</taxon>
        <taxon>Lactobacillaceae</taxon>
        <taxon>Leuconostoc</taxon>
    </lineage>
</organism>
<keyword evidence="6" id="KW-0378">Hydrolase</keyword>
<evidence type="ECO:0000256" key="2">
    <source>
        <dbReference type="ARBA" id="ARBA00022695"/>
    </source>
</evidence>
<dbReference type="Gene3D" id="3.40.50.300">
    <property type="entry name" value="P-loop containing nucleotide triphosphate hydrolases"/>
    <property type="match status" value="1"/>
</dbReference>
<dbReference type="AlphaFoldDB" id="A0A4R5N8G3"/>
<keyword evidence="3" id="KW-0235">DNA replication</keyword>
<dbReference type="InterPro" id="IPR013520">
    <property type="entry name" value="Ribonucl_H"/>
</dbReference>
<evidence type="ECO:0000259" key="11">
    <source>
        <dbReference type="PROSITE" id="PS51193"/>
    </source>
</evidence>
<dbReference type="Pfam" id="PF00929">
    <property type="entry name" value="RNase_T"/>
    <property type="match status" value="1"/>
</dbReference>
<dbReference type="GO" id="GO:0005524">
    <property type="term" value="F:ATP binding"/>
    <property type="evidence" value="ECO:0007669"/>
    <property type="project" value="UniProtKB-KW"/>
</dbReference>
<evidence type="ECO:0000256" key="10">
    <source>
        <dbReference type="ARBA" id="ARBA00070925"/>
    </source>
</evidence>
<dbReference type="GO" id="GO:0003887">
    <property type="term" value="F:DNA-directed DNA polymerase activity"/>
    <property type="evidence" value="ECO:0007669"/>
    <property type="project" value="UniProtKB-KW"/>
</dbReference>
<keyword evidence="4" id="KW-0540">Nuclease</keyword>
<keyword evidence="8" id="KW-0067">ATP-binding</keyword>
<evidence type="ECO:0000256" key="8">
    <source>
        <dbReference type="ARBA" id="ARBA00022840"/>
    </source>
</evidence>
<keyword evidence="1" id="KW-0808">Transferase</keyword>
<reference evidence="12 13" key="1">
    <citation type="journal article" date="2019" name="Appl. Microbiol. Biotechnol.">
        <title>Uncovering carbohydrate metabolism through a genotype-phenotype association study of 56 lactic acid bacteria genomes.</title>
        <authorList>
            <person name="Buron-Moles G."/>
            <person name="Chailyan A."/>
            <person name="Dolejs I."/>
            <person name="Forster J."/>
            <person name="Miks M.H."/>
        </authorList>
    </citation>
    <scope>NUCLEOTIDE SEQUENCE [LARGE SCALE GENOMIC DNA]</scope>
    <source>
        <strain evidence="12 13">ATCC 700006</strain>
    </source>
</reference>
<dbReference type="SMART" id="SM00479">
    <property type="entry name" value="EXOIII"/>
    <property type="match status" value="1"/>
</dbReference>
<dbReference type="EMBL" id="PUFI01000014">
    <property type="protein sequence ID" value="TDG68195.1"/>
    <property type="molecule type" value="Genomic_DNA"/>
</dbReference>
<evidence type="ECO:0000256" key="1">
    <source>
        <dbReference type="ARBA" id="ARBA00022679"/>
    </source>
</evidence>
<feature type="domain" description="Helicase ATP-binding" evidence="11">
    <location>
        <begin position="236"/>
        <end position="486"/>
    </location>
</feature>
<evidence type="ECO:0000256" key="9">
    <source>
        <dbReference type="ARBA" id="ARBA00022932"/>
    </source>
</evidence>
<dbReference type="PANTHER" id="PTHR30231:SF41">
    <property type="entry name" value="DNA POLYMERASE III SUBUNIT EPSILON"/>
    <property type="match status" value="1"/>
</dbReference>
<dbReference type="NCBIfam" id="TIGR00573">
    <property type="entry name" value="dnaq"/>
    <property type="match status" value="1"/>
</dbReference>
<dbReference type="GO" id="GO:0008408">
    <property type="term" value="F:3'-5' exonuclease activity"/>
    <property type="evidence" value="ECO:0007669"/>
    <property type="project" value="TreeGrafter"/>
</dbReference>
<dbReference type="InterPro" id="IPR014013">
    <property type="entry name" value="Helic_SF1/SF2_ATP-bd_DinG/Rad3"/>
</dbReference>